<dbReference type="Proteomes" id="UP000249130">
    <property type="component" value="Unassembled WGS sequence"/>
</dbReference>
<dbReference type="PANTHER" id="PTHR32251">
    <property type="entry name" value="3-OXO-5-ALPHA-STEROID 4-DEHYDROGENASE"/>
    <property type="match status" value="1"/>
</dbReference>
<dbReference type="PANTHER" id="PTHR32251:SF17">
    <property type="entry name" value="STEROID 5-ALPHA REDUCTASE C-TERMINAL DOMAIN-CONTAINING PROTEIN"/>
    <property type="match status" value="1"/>
</dbReference>
<dbReference type="AlphaFoldDB" id="A0A327KSZ0"/>
<keyword evidence="1" id="KW-1133">Transmembrane helix</keyword>
<keyword evidence="3" id="KW-1185">Reference proteome</keyword>
<feature type="transmembrane region" description="Helical" evidence="1">
    <location>
        <begin position="39"/>
        <end position="59"/>
    </location>
</feature>
<dbReference type="OrthoDB" id="9779233at2"/>
<evidence type="ECO:0000313" key="3">
    <source>
        <dbReference type="Proteomes" id="UP000249130"/>
    </source>
</evidence>
<dbReference type="Pfam" id="PF06966">
    <property type="entry name" value="DUF1295"/>
    <property type="match status" value="1"/>
</dbReference>
<dbReference type="Gene3D" id="1.20.120.1630">
    <property type="match status" value="1"/>
</dbReference>
<accession>A0A327KSZ0</accession>
<feature type="transmembrane region" description="Helical" evidence="1">
    <location>
        <begin position="115"/>
        <end position="135"/>
    </location>
</feature>
<dbReference type="RefSeq" id="WP_111421247.1">
    <property type="nucleotide sequence ID" value="NZ_NPEX01000205.1"/>
</dbReference>
<evidence type="ECO:0000256" key="1">
    <source>
        <dbReference type="SAM" id="Phobius"/>
    </source>
</evidence>
<keyword evidence="1" id="KW-0812">Transmembrane</keyword>
<reference evidence="2 3" key="1">
    <citation type="submission" date="2017-07" db="EMBL/GenBank/DDBJ databases">
        <title>Draft Genome Sequences of Select Purple Nonsulfur Bacteria.</title>
        <authorList>
            <person name="Lasarre B."/>
            <person name="Mckinlay J.B."/>
        </authorList>
    </citation>
    <scope>NUCLEOTIDE SEQUENCE [LARGE SCALE GENOMIC DNA]</scope>
    <source>
        <strain evidence="2 3">DSM 5909</strain>
    </source>
</reference>
<comment type="caution">
    <text evidence="2">The sequence shown here is derived from an EMBL/GenBank/DDBJ whole genome shotgun (WGS) entry which is preliminary data.</text>
</comment>
<sequence length="277" mass="29736">MLALSLLIVLVVAAVAFSMVMSVATVVERRTGNAGWVDTIWTFGLGAVCAAAALAPLGIEGWPAARQLLVAVLVAAWSLRLGSHIYARAKKSGDDPRYAALRQQWGRDAAHKMAVFLQIQALVSVPMIAAAILAAHRPAPGLGLQDLLGLALVVAGIAGEGVADRQLRAFRAAGAAKGRICDDGFWGWSRHPNYFFEWLTWVGVAVIALDLSGAYWIGWLALAGPACMYWLLVHVSGIPPLEEHMEARHGAAFRAYQARTSPFFPLPPRTAPTEQPR</sequence>
<dbReference type="EMBL" id="NPEX01000205">
    <property type="protein sequence ID" value="RAI41044.1"/>
    <property type="molecule type" value="Genomic_DNA"/>
</dbReference>
<evidence type="ECO:0000313" key="2">
    <source>
        <dbReference type="EMBL" id="RAI41044.1"/>
    </source>
</evidence>
<feature type="transmembrane region" description="Helical" evidence="1">
    <location>
        <begin position="68"/>
        <end position="87"/>
    </location>
</feature>
<gene>
    <name evidence="2" type="ORF">CH341_22495</name>
</gene>
<dbReference type="GO" id="GO:0016020">
    <property type="term" value="C:membrane"/>
    <property type="evidence" value="ECO:0007669"/>
    <property type="project" value="TreeGrafter"/>
</dbReference>
<organism evidence="2 3">
    <name type="scientific">Rhodoplanes roseus</name>
    <dbReference type="NCBI Taxonomy" id="29409"/>
    <lineage>
        <taxon>Bacteria</taxon>
        <taxon>Pseudomonadati</taxon>
        <taxon>Pseudomonadota</taxon>
        <taxon>Alphaproteobacteria</taxon>
        <taxon>Hyphomicrobiales</taxon>
        <taxon>Nitrobacteraceae</taxon>
        <taxon>Rhodoplanes</taxon>
    </lineage>
</organism>
<keyword evidence="1" id="KW-0472">Membrane</keyword>
<dbReference type="InterPro" id="IPR010721">
    <property type="entry name" value="UstE-like"/>
</dbReference>
<protein>
    <submittedName>
        <fullName evidence="2">Uncharacterized protein</fullName>
    </submittedName>
</protein>
<dbReference type="PROSITE" id="PS50244">
    <property type="entry name" value="S5A_REDUCTASE"/>
    <property type="match status" value="1"/>
</dbReference>
<feature type="transmembrane region" description="Helical" evidence="1">
    <location>
        <begin position="198"/>
        <end position="222"/>
    </location>
</feature>
<proteinExistence type="predicted"/>
<name>A0A327KSZ0_9BRAD</name>